<feature type="domain" description="F-box" evidence="1">
    <location>
        <begin position="4"/>
        <end position="49"/>
    </location>
</feature>
<dbReference type="Gene3D" id="1.20.1280.50">
    <property type="match status" value="1"/>
</dbReference>
<dbReference type="RefSeq" id="XP_056547034.1">
    <property type="nucleotide sequence ID" value="XM_056683428.1"/>
</dbReference>
<dbReference type="Proteomes" id="UP001149163">
    <property type="component" value="Unassembled WGS sequence"/>
</dbReference>
<evidence type="ECO:0000259" key="1">
    <source>
        <dbReference type="Pfam" id="PF12937"/>
    </source>
</evidence>
<comment type="caution">
    <text evidence="2">The sequence shown here is derived from an EMBL/GenBank/DDBJ whole genome shotgun (WGS) entry which is preliminary data.</text>
</comment>
<dbReference type="Pfam" id="PF12937">
    <property type="entry name" value="F-box-like"/>
    <property type="match status" value="1"/>
</dbReference>
<proteinExistence type="predicted"/>
<reference evidence="2" key="1">
    <citation type="submission" date="2022-11" db="EMBL/GenBank/DDBJ databases">
        <authorList>
            <person name="Petersen C."/>
        </authorList>
    </citation>
    <scope>NUCLEOTIDE SEQUENCE</scope>
    <source>
        <strain evidence="2">IBT 26290</strain>
    </source>
</reference>
<protein>
    <recommendedName>
        <fullName evidence="1">F-box domain-containing protein</fullName>
    </recommendedName>
</protein>
<dbReference type="AlphaFoldDB" id="A0A9W9IGW2"/>
<dbReference type="OrthoDB" id="3800738at2759"/>
<dbReference type="InterPro" id="IPR036047">
    <property type="entry name" value="F-box-like_dom_sf"/>
</dbReference>
<name>A0A9W9IGW2_9EURO</name>
<organism evidence="2 3">
    <name type="scientific">Penicillium canariense</name>
    <dbReference type="NCBI Taxonomy" id="189055"/>
    <lineage>
        <taxon>Eukaryota</taxon>
        <taxon>Fungi</taxon>
        <taxon>Dikarya</taxon>
        <taxon>Ascomycota</taxon>
        <taxon>Pezizomycotina</taxon>
        <taxon>Eurotiomycetes</taxon>
        <taxon>Eurotiomycetidae</taxon>
        <taxon>Eurotiales</taxon>
        <taxon>Aspergillaceae</taxon>
        <taxon>Penicillium</taxon>
    </lineage>
</organism>
<keyword evidence="3" id="KW-1185">Reference proteome</keyword>
<evidence type="ECO:0000313" key="3">
    <source>
        <dbReference type="Proteomes" id="UP001149163"/>
    </source>
</evidence>
<reference evidence="2" key="2">
    <citation type="journal article" date="2023" name="IMA Fungus">
        <title>Comparative genomic study of the Penicillium genus elucidates a diverse pangenome and 15 lateral gene transfer events.</title>
        <authorList>
            <person name="Petersen C."/>
            <person name="Sorensen T."/>
            <person name="Nielsen M.R."/>
            <person name="Sondergaard T.E."/>
            <person name="Sorensen J.L."/>
            <person name="Fitzpatrick D.A."/>
            <person name="Frisvad J.C."/>
            <person name="Nielsen K.L."/>
        </authorList>
    </citation>
    <scope>NUCLEOTIDE SEQUENCE</scope>
    <source>
        <strain evidence="2">IBT 26290</strain>
    </source>
</reference>
<gene>
    <name evidence="2" type="ORF">N7482_001303</name>
</gene>
<dbReference type="InterPro" id="IPR001810">
    <property type="entry name" value="F-box_dom"/>
</dbReference>
<dbReference type="GeneID" id="81422604"/>
<sequence length="291" mass="33088">MGLHTLPTELLEAILIHVQDMQTLLLAQQVCCQWASCIQQSPELQKALFFQPTSPNKPAQQNPLLASKFPFWFPADDPKSCAIAFGAGDMQDFLDSNDAFRRPTASWRRMLVQQPPIMSLGGVERGIAPSDMVSMRRWEIPLQPLGGLRMNALYDLIIHASGDVPRYYFFRVCWARYRTYAGLQVSPPPNPDPAGFYDRRHAVPLRNALTGTEVVLDMWYSEQLPTHLWSGFKEERWTGDLVRGLQLPMEDVKVDLLQGMRELKEANGWSMSAEMNWAGPHPLPHELGWDL</sequence>
<evidence type="ECO:0000313" key="2">
    <source>
        <dbReference type="EMBL" id="KAJ5175426.1"/>
    </source>
</evidence>
<accession>A0A9W9IGW2</accession>
<dbReference type="SUPFAM" id="SSF81383">
    <property type="entry name" value="F-box domain"/>
    <property type="match status" value="1"/>
</dbReference>
<dbReference type="EMBL" id="JAPQKN010000001">
    <property type="protein sequence ID" value="KAJ5175426.1"/>
    <property type="molecule type" value="Genomic_DNA"/>
</dbReference>